<keyword evidence="2" id="KW-0479">Metal-binding</keyword>
<evidence type="ECO:0000313" key="8">
    <source>
        <dbReference type="Proteomes" id="UP001596547"/>
    </source>
</evidence>
<dbReference type="InterPro" id="IPR051929">
    <property type="entry name" value="VirAsm_ModProt"/>
</dbReference>
<dbReference type="CDD" id="cd08070">
    <property type="entry name" value="MPN_like"/>
    <property type="match status" value="1"/>
</dbReference>
<dbReference type="InterPro" id="IPR053551">
    <property type="entry name" value="Metalloprotease_DSAMP"/>
</dbReference>
<organism evidence="7 8">
    <name type="scientific">Halomarina halobia</name>
    <dbReference type="NCBI Taxonomy" id="3033386"/>
    <lineage>
        <taxon>Archaea</taxon>
        <taxon>Methanobacteriati</taxon>
        <taxon>Methanobacteriota</taxon>
        <taxon>Stenosarchaea group</taxon>
        <taxon>Halobacteria</taxon>
        <taxon>Halobacteriales</taxon>
        <taxon>Natronomonadaceae</taxon>
        <taxon>Halomarina</taxon>
    </lineage>
</organism>
<dbReference type="FunFam" id="3.40.140.10:FF:000085">
    <property type="entry name" value="Mov34/MPN/PAD-1 family protein"/>
    <property type="match status" value="1"/>
</dbReference>
<evidence type="ECO:0000259" key="6">
    <source>
        <dbReference type="PROSITE" id="PS50249"/>
    </source>
</evidence>
<dbReference type="PROSITE" id="PS50249">
    <property type="entry name" value="MPN"/>
    <property type="match status" value="1"/>
</dbReference>
<dbReference type="GO" id="GO:0006508">
    <property type="term" value="P:proteolysis"/>
    <property type="evidence" value="ECO:0007669"/>
    <property type="project" value="UniProtKB-KW"/>
</dbReference>
<accession>A0ABD6ABC7</accession>
<feature type="domain" description="MPN" evidence="6">
    <location>
        <begin position="1"/>
        <end position="134"/>
    </location>
</feature>
<dbReference type="AlphaFoldDB" id="A0ABD6ABC7"/>
<protein>
    <submittedName>
        <fullName evidence="7">Desampylase</fullName>
        <ecNumber evidence="7">3.4.19.15</ecNumber>
    </submittedName>
</protein>
<dbReference type="EC" id="3.4.19.15" evidence="7"/>
<gene>
    <name evidence="7" type="ORF">ACFQPE_10395</name>
</gene>
<evidence type="ECO:0000256" key="1">
    <source>
        <dbReference type="ARBA" id="ARBA00022670"/>
    </source>
</evidence>
<keyword evidence="8" id="KW-1185">Reference proteome</keyword>
<keyword evidence="1" id="KW-0645">Protease</keyword>
<sequence length="134" mass="14555">MLVLPRAAFDALLAHARDGVPEEVCGVLGGVEDGERARVTGHRRVTNVAATPETRYELDPAEQLAAMRAIEEGGEAVVGFYHSHPRGPPRPSATDRAEATWTGARYVIVVPGEAFVGCWRWTGEDFERESVTVV</sequence>
<dbReference type="Pfam" id="PF14464">
    <property type="entry name" value="Prok-JAB"/>
    <property type="match status" value="1"/>
</dbReference>
<dbReference type="InterPro" id="IPR037518">
    <property type="entry name" value="MPN"/>
</dbReference>
<evidence type="ECO:0000256" key="5">
    <source>
        <dbReference type="ARBA" id="ARBA00023049"/>
    </source>
</evidence>
<keyword evidence="5" id="KW-0482">Metalloprotease</keyword>
<dbReference type="PANTHER" id="PTHR34858:SF1">
    <property type="entry name" value="CYSO-CYSTEINE PEPTIDASE"/>
    <property type="match status" value="1"/>
</dbReference>
<dbReference type="InterPro" id="IPR000555">
    <property type="entry name" value="JAMM/MPN+_dom"/>
</dbReference>
<evidence type="ECO:0000256" key="3">
    <source>
        <dbReference type="ARBA" id="ARBA00022801"/>
    </source>
</evidence>
<keyword evidence="3 7" id="KW-0378">Hydrolase</keyword>
<evidence type="ECO:0000256" key="2">
    <source>
        <dbReference type="ARBA" id="ARBA00022723"/>
    </source>
</evidence>
<dbReference type="SUPFAM" id="SSF102712">
    <property type="entry name" value="JAB1/MPN domain"/>
    <property type="match status" value="1"/>
</dbReference>
<dbReference type="GeneID" id="79316142"/>
<dbReference type="InterPro" id="IPR028090">
    <property type="entry name" value="JAB_dom_prok"/>
</dbReference>
<proteinExistence type="predicted"/>
<dbReference type="RefSeq" id="WP_276303544.1">
    <property type="nucleotide sequence ID" value="NZ_CP119992.1"/>
</dbReference>
<comment type="caution">
    <text evidence="7">The sequence shown here is derived from an EMBL/GenBank/DDBJ whole genome shotgun (WGS) entry which is preliminary data.</text>
</comment>
<dbReference type="EMBL" id="JBHTBF010000002">
    <property type="protein sequence ID" value="MFC7317203.1"/>
    <property type="molecule type" value="Genomic_DNA"/>
</dbReference>
<dbReference type="Proteomes" id="UP001596547">
    <property type="component" value="Unassembled WGS sequence"/>
</dbReference>
<dbReference type="Gene3D" id="3.40.140.10">
    <property type="entry name" value="Cytidine Deaminase, domain 2"/>
    <property type="match status" value="1"/>
</dbReference>
<dbReference type="PANTHER" id="PTHR34858">
    <property type="entry name" value="CYSO-CYSTEINE PEPTIDASE"/>
    <property type="match status" value="1"/>
</dbReference>
<dbReference type="GO" id="GO:0046872">
    <property type="term" value="F:metal ion binding"/>
    <property type="evidence" value="ECO:0007669"/>
    <property type="project" value="UniProtKB-KW"/>
</dbReference>
<name>A0ABD6ABC7_9EURY</name>
<evidence type="ECO:0000256" key="4">
    <source>
        <dbReference type="ARBA" id="ARBA00022833"/>
    </source>
</evidence>
<dbReference type="SMART" id="SM00232">
    <property type="entry name" value="JAB_MPN"/>
    <property type="match status" value="1"/>
</dbReference>
<evidence type="ECO:0000313" key="7">
    <source>
        <dbReference type="EMBL" id="MFC7317203.1"/>
    </source>
</evidence>
<dbReference type="GO" id="GO:0008237">
    <property type="term" value="F:metallopeptidase activity"/>
    <property type="evidence" value="ECO:0007669"/>
    <property type="project" value="UniProtKB-KW"/>
</dbReference>
<dbReference type="NCBIfam" id="NF041370">
    <property type="entry name" value="desamp_Halo"/>
    <property type="match status" value="1"/>
</dbReference>
<reference evidence="7 8" key="1">
    <citation type="journal article" date="2019" name="Int. J. Syst. Evol. Microbiol.">
        <title>The Global Catalogue of Microorganisms (GCM) 10K type strain sequencing project: providing services to taxonomists for standard genome sequencing and annotation.</title>
        <authorList>
            <consortium name="The Broad Institute Genomics Platform"/>
            <consortium name="The Broad Institute Genome Sequencing Center for Infectious Disease"/>
            <person name="Wu L."/>
            <person name="Ma J."/>
        </authorList>
    </citation>
    <scope>NUCLEOTIDE SEQUENCE [LARGE SCALE GENOMIC DNA]</scope>
    <source>
        <strain evidence="7 8">PSR21</strain>
    </source>
</reference>
<keyword evidence="4" id="KW-0862">Zinc</keyword>